<evidence type="ECO:0000256" key="2">
    <source>
        <dbReference type="ARBA" id="ARBA00022729"/>
    </source>
</evidence>
<evidence type="ECO:0000256" key="1">
    <source>
        <dbReference type="ARBA" id="ARBA00004418"/>
    </source>
</evidence>
<name>A0A0B8PP96_9VIBR</name>
<dbReference type="InterPro" id="IPR008929">
    <property type="entry name" value="Chondroitin_lyas"/>
</dbReference>
<keyword evidence="3" id="KW-0574">Periplasm</keyword>
<proteinExistence type="predicted"/>
<dbReference type="InterPro" id="IPR008397">
    <property type="entry name" value="Alginate_lyase_dom"/>
</dbReference>
<comment type="subcellular location">
    <subcellularLocation>
        <location evidence="1">Periplasm</location>
    </subcellularLocation>
</comment>
<comment type="caution">
    <text evidence="7">The sequence shown here is derived from an EMBL/GenBank/DDBJ whole genome shotgun (WGS) entry which is preliminary data.</text>
</comment>
<dbReference type="Pfam" id="PF07940">
    <property type="entry name" value="Hepar_II_III_C"/>
    <property type="match status" value="1"/>
</dbReference>
<organism evidence="7 8">
    <name type="scientific">Vibrio ishigakensis</name>
    <dbReference type="NCBI Taxonomy" id="1481914"/>
    <lineage>
        <taxon>Bacteria</taxon>
        <taxon>Pseudomonadati</taxon>
        <taxon>Pseudomonadota</taxon>
        <taxon>Gammaproteobacteria</taxon>
        <taxon>Vibrionales</taxon>
        <taxon>Vibrionaceae</taxon>
        <taxon>Vibrio</taxon>
    </lineage>
</organism>
<protein>
    <submittedName>
        <fullName evidence="7">Uncharacterized protein</fullName>
    </submittedName>
</protein>
<feature type="domain" description="Alginate lyase" evidence="5">
    <location>
        <begin position="16"/>
        <end position="83"/>
    </location>
</feature>
<evidence type="ECO:0000256" key="3">
    <source>
        <dbReference type="ARBA" id="ARBA00022764"/>
    </source>
</evidence>
<dbReference type="SUPFAM" id="SSF48230">
    <property type="entry name" value="Chondroitin AC/alginate lyase"/>
    <property type="match status" value="1"/>
</dbReference>
<gene>
    <name evidence="7" type="ORF">JCM19232_3226</name>
</gene>
<keyword evidence="4" id="KW-0456">Lyase</keyword>
<dbReference type="Proteomes" id="UP000031670">
    <property type="component" value="Unassembled WGS sequence"/>
</dbReference>
<dbReference type="GO" id="GO:0016829">
    <property type="term" value="F:lyase activity"/>
    <property type="evidence" value="ECO:0007669"/>
    <property type="project" value="UniProtKB-KW"/>
</dbReference>
<evidence type="ECO:0000313" key="7">
    <source>
        <dbReference type="EMBL" id="GAM64933.1"/>
    </source>
</evidence>
<dbReference type="Pfam" id="PF05426">
    <property type="entry name" value="Alginate_lyase"/>
    <property type="match status" value="1"/>
</dbReference>
<dbReference type="Gene3D" id="1.50.10.100">
    <property type="entry name" value="Chondroitin AC/alginate lyase"/>
    <property type="match status" value="1"/>
</dbReference>
<accession>A0A0B8PP96</accession>
<dbReference type="EMBL" id="BBSA01000015">
    <property type="protein sequence ID" value="GAM64933.1"/>
    <property type="molecule type" value="Genomic_DNA"/>
</dbReference>
<dbReference type="AlphaFoldDB" id="A0A0B8PP96"/>
<dbReference type="InterPro" id="IPR012480">
    <property type="entry name" value="Hepar_II_III_C"/>
</dbReference>
<sequence length="288" mass="32471">MLREGAEFLMEYRTDQLHNHEMKINATIGVIGMILDEQSYLDFALNTDYGIHYQLNHGATPEGMWFEGSIHYHYYALQALLNFEKLACGTPYSVMSNPNFLKMLKLPLNLVLNTGSFPRLNDCIAGQEQLTHAHLFEFAYKEAPCDLFASALASIYQNISRDNIDALLYGVETLPEAKPLTCQSIHTEPAGISIEYNQQANNAVLFKHAPYGGEHDHYDRLGLLLTRNGKEILPDLGTTGYGAELHYGYYKNTATHNTLVVNQQNQSPINPELNSYQKESGYTLIDAR</sequence>
<feature type="domain" description="Heparinase II/III-like C-terminal" evidence="6">
    <location>
        <begin position="200"/>
        <end position="267"/>
    </location>
</feature>
<evidence type="ECO:0000259" key="5">
    <source>
        <dbReference type="Pfam" id="PF05426"/>
    </source>
</evidence>
<dbReference type="PANTHER" id="PTHR39210:SF1">
    <property type="entry name" value="HEPARIN-SULFATE LYASE"/>
    <property type="match status" value="1"/>
</dbReference>
<reference evidence="7 8" key="2">
    <citation type="submission" date="2015-01" db="EMBL/GenBank/DDBJ databases">
        <authorList>
            <consortium name="NBRP consortium"/>
            <person name="Sawabe T."/>
            <person name="Meirelles P."/>
            <person name="Feng G."/>
            <person name="Sayaka M."/>
            <person name="Hattori M."/>
            <person name="Ohkuma M."/>
        </authorList>
    </citation>
    <scope>NUCLEOTIDE SEQUENCE [LARGE SCALE GENOMIC DNA]</scope>
    <source>
        <strain evidence="7 8">JCM19232</strain>
    </source>
</reference>
<dbReference type="Gene3D" id="2.70.98.70">
    <property type="match status" value="1"/>
</dbReference>
<dbReference type="GO" id="GO:0042597">
    <property type="term" value="C:periplasmic space"/>
    <property type="evidence" value="ECO:0007669"/>
    <property type="project" value="UniProtKB-SubCell"/>
</dbReference>
<evidence type="ECO:0000256" key="4">
    <source>
        <dbReference type="ARBA" id="ARBA00023239"/>
    </source>
</evidence>
<evidence type="ECO:0000259" key="6">
    <source>
        <dbReference type="Pfam" id="PF07940"/>
    </source>
</evidence>
<dbReference type="PANTHER" id="PTHR39210">
    <property type="entry name" value="HEPARIN-SULFATE LYASE"/>
    <property type="match status" value="1"/>
</dbReference>
<evidence type="ECO:0000313" key="8">
    <source>
        <dbReference type="Proteomes" id="UP000031670"/>
    </source>
</evidence>
<reference evidence="7 8" key="1">
    <citation type="submission" date="2015-01" db="EMBL/GenBank/DDBJ databases">
        <title>Vibrio sp. C5 JCM 19232 whole genome shotgun sequence.</title>
        <authorList>
            <person name="Sawabe T."/>
            <person name="Meirelles P."/>
            <person name="Feng G."/>
            <person name="Sayaka M."/>
            <person name="Hattori M."/>
            <person name="Ohkuma M."/>
        </authorList>
    </citation>
    <scope>NUCLEOTIDE SEQUENCE [LARGE SCALE GENOMIC DNA]</scope>
    <source>
        <strain evidence="7 8">JCM19232</strain>
    </source>
</reference>
<keyword evidence="2" id="KW-0732">Signal</keyword>